<gene>
    <name evidence="1" type="ORF">STSU_006975</name>
</gene>
<reference evidence="1 2" key="1">
    <citation type="journal article" date="2012" name="J. Bacteriol.">
        <title>Draft genome of Streptomyces tsukubaensis NRRL 18488, the producer of the clinically important immunosuppressant tacrolimus (FK506).</title>
        <authorList>
            <person name="Barreiro C."/>
            <person name="Prieto C."/>
            <person name="Sola-Landa A."/>
            <person name="Solera E."/>
            <person name="Martinez-Castro M."/>
            <person name="Perez-Redondo R."/>
            <person name="Garcia-Estrada C."/>
            <person name="Aparicio J.F."/>
            <person name="Fernandez-Martinez L.T."/>
            <person name="Santos-Aberturas J."/>
            <person name="Salehi-Najafabadi Z."/>
            <person name="Rodriguez-Garcia A."/>
            <person name="Tauch A."/>
            <person name="Martin J.F."/>
        </authorList>
    </citation>
    <scope>NUCLEOTIDE SEQUENCE [LARGE SCALE GENOMIC DNA]</scope>
    <source>
        <strain evidence="2">DSM 42081 / NBRC 108919 / NRRL 18488 / 9993</strain>
    </source>
</reference>
<proteinExistence type="predicted"/>
<dbReference type="RefSeq" id="WP_006345961.1">
    <property type="nucleotide sequence ID" value="NZ_CP029159.1"/>
</dbReference>
<name>I2N7T8_STRT9</name>
<evidence type="ECO:0000313" key="2">
    <source>
        <dbReference type="Proteomes" id="UP000005940"/>
    </source>
</evidence>
<accession>I2N7T8</accession>
<dbReference type="Proteomes" id="UP000005940">
    <property type="component" value="Chromosome"/>
</dbReference>
<dbReference type="EMBL" id="CP029159">
    <property type="protein sequence ID" value="QKM66955.1"/>
    <property type="molecule type" value="Genomic_DNA"/>
</dbReference>
<dbReference type="AlphaFoldDB" id="I2N7T8"/>
<evidence type="ECO:0000313" key="1">
    <source>
        <dbReference type="EMBL" id="QKM66955.1"/>
    </source>
</evidence>
<keyword evidence="2" id="KW-1185">Reference proteome</keyword>
<organism evidence="1 2">
    <name type="scientific">Streptomyces tsukubensis (strain DSM 42081 / NBRC 108919 / NRRL 18488 / 9993)</name>
    <dbReference type="NCBI Taxonomy" id="1114943"/>
    <lineage>
        <taxon>Bacteria</taxon>
        <taxon>Bacillati</taxon>
        <taxon>Actinomycetota</taxon>
        <taxon>Actinomycetes</taxon>
        <taxon>Kitasatosporales</taxon>
        <taxon>Streptomycetaceae</taxon>
        <taxon>Streptomyces</taxon>
    </lineage>
</organism>
<sequence length="118" mass="13510">MLPGPDPARITAAQLHRATPVGDFSVAQLAHTLKTTTAHVIYLLAEHPVDWSPPQFRRTQQTARRIKQWRTWYEHDHLSLQDIADREGTTLATVRLALLKNDVQLRPAGFYPGRPRRK</sequence>
<protein>
    <submittedName>
        <fullName evidence="1">Uncharacterized protein</fullName>
    </submittedName>
</protein>